<reference evidence="1" key="1">
    <citation type="submission" date="2016-03" db="EMBL/GenBank/DDBJ databases">
        <title>Updated assembly of Pseudogymnoascus destructans, the fungus causing white-nose syndrome of bats.</title>
        <authorList>
            <person name="Palmer J.M."/>
            <person name="Drees K.P."/>
            <person name="Foster J.T."/>
            <person name="Lindner D.L."/>
        </authorList>
    </citation>
    <scope>NUCLEOTIDE SEQUENCE [LARGE SCALE GENOMIC DNA]</scope>
    <source>
        <strain evidence="1">20631-21</strain>
    </source>
</reference>
<proteinExistence type="predicted"/>
<organism evidence="1">
    <name type="scientific">Pseudogymnoascus destructans</name>
    <dbReference type="NCBI Taxonomy" id="655981"/>
    <lineage>
        <taxon>Eukaryota</taxon>
        <taxon>Fungi</taxon>
        <taxon>Dikarya</taxon>
        <taxon>Ascomycota</taxon>
        <taxon>Pezizomycotina</taxon>
        <taxon>Leotiomycetes</taxon>
        <taxon>Thelebolales</taxon>
        <taxon>Thelebolaceae</taxon>
        <taxon>Pseudogymnoascus</taxon>
    </lineage>
</organism>
<protein>
    <submittedName>
        <fullName evidence="1">Uncharacterized protein</fullName>
    </submittedName>
</protein>
<gene>
    <name evidence="1" type="ORF">VC83_06743</name>
</gene>
<evidence type="ECO:0000313" key="1">
    <source>
        <dbReference type="EMBL" id="OAF56375.1"/>
    </source>
</evidence>
<accession>A0A177A281</accession>
<dbReference type="AlphaFoldDB" id="A0A177A281"/>
<dbReference type="EMBL" id="KV441404">
    <property type="protein sequence ID" value="OAF56375.1"/>
    <property type="molecule type" value="Genomic_DNA"/>
</dbReference>
<sequence>MPLLPRPTSEIIIITERDLLAHRNVASGEAGDFPRLDVAVWDVGLGTQEWLRHESSTKMPWPLGLGRSKEFLARVWVRRVNCWSSVDVGVHLVLAVEALDQTTYGHERPVTHLDTLGILMQI</sequence>
<name>A0A177A281_9PEZI</name>
<dbReference type="Proteomes" id="UP000077154">
    <property type="component" value="Unassembled WGS sequence"/>
</dbReference>
<dbReference type="GeneID" id="36289799"/>
<dbReference type="RefSeq" id="XP_024321671.1">
    <property type="nucleotide sequence ID" value="XM_024470332.1"/>
</dbReference>